<accession>S3DFH5</accession>
<dbReference type="EMBL" id="KE145353">
    <property type="protein sequence ID" value="EPE35859.1"/>
    <property type="molecule type" value="Genomic_DNA"/>
</dbReference>
<dbReference type="InterPro" id="IPR016191">
    <property type="entry name" value="Ribonuclease/ribotoxin"/>
</dbReference>
<gene>
    <name evidence="4" type="ORF">GLAREA_05197</name>
</gene>
<dbReference type="GO" id="GO:0003723">
    <property type="term" value="F:RNA binding"/>
    <property type="evidence" value="ECO:0007669"/>
    <property type="project" value="InterPro"/>
</dbReference>
<dbReference type="OrthoDB" id="5425539at2759"/>
<feature type="chain" id="PRO_5004519633" evidence="3">
    <location>
        <begin position="20"/>
        <end position="184"/>
    </location>
</feature>
<reference evidence="4 5" key="1">
    <citation type="journal article" date="2013" name="BMC Genomics">
        <title>Genomics-driven discovery of the pneumocandin biosynthetic gene cluster in the fungus Glarea lozoyensis.</title>
        <authorList>
            <person name="Chen L."/>
            <person name="Yue Q."/>
            <person name="Zhang X."/>
            <person name="Xiang M."/>
            <person name="Wang C."/>
            <person name="Li S."/>
            <person name="Che Y."/>
            <person name="Ortiz-Lopez F.J."/>
            <person name="Bills G.F."/>
            <person name="Liu X."/>
            <person name="An Z."/>
        </authorList>
    </citation>
    <scope>NUCLEOTIDE SEQUENCE [LARGE SCALE GENOMIC DNA]</scope>
    <source>
        <strain evidence="5">ATCC 20868 / MF5171</strain>
    </source>
</reference>
<dbReference type="Proteomes" id="UP000016922">
    <property type="component" value="Unassembled WGS sequence"/>
</dbReference>
<dbReference type="KEGG" id="glz:GLAREA_05197"/>
<name>S3DFH5_GLAL2</name>
<keyword evidence="1" id="KW-0540">Nuclease</keyword>
<keyword evidence="3" id="KW-0732">Signal</keyword>
<dbReference type="AlphaFoldDB" id="S3DFH5"/>
<dbReference type="RefSeq" id="XP_008076677.1">
    <property type="nucleotide sequence ID" value="XM_008078486.1"/>
</dbReference>
<feature type="signal peptide" evidence="3">
    <location>
        <begin position="1"/>
        <end position="19"/>
    </location>
</feature>
<dbReference type="Gene3D" id="3.10.450.30">
    <property type="entry name" value="Microbial ribonucleases"/>
    <property type="match status" value="1"/>
</dbReference>
<evidence type="ECO:0000313" key="5">
    <source>
        <dbReference type="Proteomes" id="UP000016922"/>
    </source>
</evidence>
<dbReference type="HOGENOM" id="CLU_126115_0_0_1"/>
<evidence type="ECO:0000256" key="2">
    <source>
        <dbReference type="ARBA" id="ARBA00022801"/>
    </source>
</evidence>
<evidence type="ECO:0000313" key="4">
    <source>
        <dbReference type="EMBL" id="EPE35859.1"/>
    </source>
</evidence>
<evidence type="ECO:0000256" key="3">
    <source>
        <dbReference type="SAM" id="SignalP"/>
    </source>
</evidence>
<organism evidence="4 5">
    <name type="scientific">Glarea lozoyensis (strain ATCC 20868 / MF5171)</name>
    <dbReference type="NCBI Taxonomy" id="1116229"/>
    <lineage>
        <taxon>Eukaryota</taxon>
        <taxon>Fungi</taxon>
        <taxon>Dikarya</taxon>
        <taxon>Ascomycota</taxon>
        <taxon>Pezizomycotina</taxon>
        <taxon>Leotiomycetes</taxon>
        <taxon>Helotiales</taxon>
        <taxon>Helotiaceae</taxon>
        <taxon>Glarea</taxon>
    </lineage>
</organism>
<evidence type="ECO:0000256" key="1">
    <source>
        <dbReference type="ARBA" id="ARBA00022722"/>
    </source>
</evidence>
<dbReference type="SUPFAM" id="SSF53933">
    <property type="entry name" value="Microbial ribonucleases"/>
    <property type="match status" value="1"/>
</dbReference>
<keyword evidence="5" id="KW-1185">Reference proteome</keyword>
<protein>
    <submittedName>
        <fullName evidence="4">Microbial ribonuclease</fullName>
    </submittedName>
</protein>
<keyword evidence="2" id="KW-0378">Hydrolase</keyword>
<proteinExistence type="predicted"/>
<dbReference type="GeneID" id="19464251"/>
<sequence>MKFFYTLFTSVILLRAATAARTTFGEDGEVTTVTSSYADTYPDLVRAPSPSVGDGPKNEPFPETEKFSKAALIAAHAQALRKNGSGATYPKPWKRDGAVTEYMEFPIMVDGSLWTGGKPREFRILYKKSDNTFYRVAVHLSATDLTLFDLCGAPVAKTKRDSTGPEDEAFGSLSMRIVSRYTDA</sequence>
<dbReference type="GO" id="GO:0004540">
    <property type="term" value="F:RNA nuclease activity"/>
    <property type="evidence" value="ECO:0007669"/>
    <property type="project" value="InterPro"/>
</dbReference>
<dbReference type="GO" id="GO:0016787">
    <property type="term" value="F:hydrolase activity"/>
    <property type="evidence" value="ECO:0007669"/>
    <property type="project" value="UniProtKB-KW"/>
</dbReference>